<name>A0A2G8JVQ2_STIJA</name>
<evidence type="ECO:0000256" key="2">
    <source>
        <dbReference type="ARBA" id="ARBA00010352"/>
    </source>
</evidence>
<dbReference type="AlphaFoldDB" id="A0A2G8JVQ2"/>
<evidence type="ECO:0000313" key="6">
    <source>
        <dbReference type="Proteomes" id="UP000230750"/>
    </source>
</evidence>
<dbReference type="OrthoDB" id="9969981at2759"/>
<accession>A0A2G8JVQ2</accession>
<dbReference type="PANTHER" id="PTHR10500:SF0">
    <property type="entry name" value="SCO-SPONDIN-LIKE"/>
    <property type="match status" value="1"/>
</dbReference>
<dbReference type="Proteomes" id="UP000230750">
    <property type="component" value="Unassembled WGS sequence"/>
</dbReference>
<comment type="subcellular location">
    <subcellularLocation>
        <location evidence="1">Secreted</location>
    </subcellularLocation>
</comment>
<comment type="similarity">
    <text evidence="2">Belongs to the beta-microseminoprotein family.</text>
</comment>
<keyword evidence="3" id="KW-0964">Secreted</keyword>
<comment type="caution">
    <text evidence="5">The sequence shown here is derived from an EMBL/GenBank/DDBJ whole genome shotgun (WGS) entry which is preliminary data.</text>
</comment>
<evidence type="ECO:0000256" key="3">
    <source>
        <dbReference type="ARBA" id="ARBA00022525"/>
    </source>
</evidence>
<dbReference type="PANTHER" id="PTHR10500">
    <property type="entry name" value="BETA-MICROSEMINOPROTEIN"/>
    <property type="match status" value="1"/>
</dbReference>
<organism evidence="5 6">
    <name type="scientific">Stichopus japonicus</name>
    <name type="common">Sea cucumber</name>
    <dbReference type="NCBI Taxonomy" id="307972"/>
    <lineage>
        <taxon>Eukaryota</taxon>
        <taxon>Metazoa</taxon>
        <taxon>Echinodermata</taxon>
        <taxon>Eleutherozoa</taxon>
        <taxon>Echinozoa</taxon>
        <taxon>Holothuroidea</taxon>
        <taxon>Aspidochirotacea</taxon>
        <taxon>Aspidochirotida</taxon>
        <taxon>Stichopodidae</taxon>
        <taxon>Apostichopus</taxon>
    </lineage>
</organism>
<dbReference type="Pfam" id="PF05825">
    <property type="entry name" value="PSP94"/>
    <property type="match status" value="1"/>
</dbReference>
<evidence type="ECO:0000313" key="5">
    <source>
        <dbReference type="EMBL" id="PIK39818.1"/>
    </source>
</evidence>
<keyword evidence="6" id="KW-1185">Reference proteome</keyword>
<dbReference type="GO" id="GO:0005576">
    <property type="term" value="C:extracellular region"/>
    <property type="evidence" value="ECO:0007669"/>
    <property type="project" value="UniProtKB-SubCell"/>
</dbReference>
<keyword evidence="4" id="KW-1015">Disulfide bond</keyword>
<evidence type="ECO:0000256" key="1">
    <source>
        <dbReference type="ARBA" id="ARBA00004613"/>
    </source>
</evidence>
<dbReference type="InterPro" id="IPR008735">
    <property type="entry name" value="PSP94"/>
</dbReference>
<gene>
    <name evidence="5" type="ORF">BSL78_23337</name>
</gene>
<sequence length="77" mass="9162">MLLSEPVLFLGERWQSDNCETCRCKRWGYKCCTRFWTPIGLPEECIALWDQKQCQYQIVLRKDETKECQKEPMAGVL</sequence>
<protein>
    <submittedName>
        <fullName evidence="5">Beta-microseminoprotein</fullName>
    </submittedName>
</protein>
<dbReference type="Gene3D" id="2.60.40.1900">
    <property type="entry name" value="Beta-microseminoprotein (PSP94) domain"/>
    <property type="match status" value="1"/>
</dbReference>
<dbReference type="EMBL" id="MRZV01001197">
    <property type="protein sequence ID" value="PIK39818.1"/>
    <property type="molecule type" value="Genomic_DNA"/>
</dbReference>
<evidence type="ECO:0000256" key="4">
    <source>
        <dbReference type="ARBA" id="ARBA00023157"/>
    </source>
</evidence>
<proteinExistence type="inferred from homology"/>
<reference evidence="5 6" key="1">
    <citation type="journal article" date="2017" name="PLoS Biol.">
        <title>The sea cucumber genome provides insights into morphological evolution and visceral regeneration.</title>
        <authorList>
            <person name="Zhang X."/>
            <person name="Sun L."/>
            <person name="Yuan J."/>
            <person name="Sun Y."/>
            <person name="Gao Y."/>
            <person name="Zhang L."/>
            <person name="Li S."/>
            <person name="Dai H."/>
            <person name="Hamel J.F."/>
            <person name="Liu C."/>
            <person name="Yu Y."/>
            <person name="Liu S."/>
            <person name="Lin W."/>
            <person name="Guo K."/>
            <person name="Jin S."/>
            <person name="Xu P."/>
            <person name="Storey K.B."/>
            <person name="Huan P."/>
            <person name="Zhang T."/>
            <person name="Zhou Y."/>
            <person name="Zhang J."/>
            <person name="Lin C."/>
            <person name="Li X."/>
            <person name="Xing L."/>
            <person name="Huo D."/>
            <person name="Sun M."/>
            <person name="Wang L."/>
            <person name="Mercier A."/>
            <person name="Li F."/>
            <person name="Yang H."/>
            <person name="Xiang J."/>
        </authorList>
    </citation>
    <scope>NUCLEOTIDE SEQUENCE [LARGE SCALE GENOMIC DNA]</scope>
    <source>
        <strain evidence="5">Shaxun</strain>
        <tissue evidence="5">Muscle</tissue>
    </source>
</reference>